<organism evidence="6 7">
    <name type="scientific">Scleroderma citrinum Foug A</name>
    <dbReference type="NCBI Taxonomy" id="1036808"/>
    <lineage>
        <taxon>Eukaryota</taxon>
        <taxon>Fungi</taxon>
        <taxon>Dikarya</taxon>
        <taxon>Basidiomycota</taxon>
        <taxon>Agaricomycotina</taxon>
        <taxon>Agaricomycetes</taxon>
        <taxon>Agaricomycetidae</taxon>
        <taxon>Boletales</taxon>
        <taxon>Sclerodermatineae</taxon>
        <taxon>Sclerodermataceae</taxon>
        <taxon>Scleroderma</taxon>
    </lineage>
</organism>
<name>A0A0C2YSV9_9AGAM</name>
<reference evidence="6 7" key="1">
    <citation type="submission" date="2014-04" db="EMBL/GenBank/DDBJ databases">
        <authorList>
            <consortium name="DOE Joint Genome Institute"/>
            <person name="Kuo A."/>
            <person name="Kohler A."/>
            <person name="Nagy L.G."/>
            <person name="Floudas D."/>
            <person name="Copeland A."/>
            <person name="Barry K.W."/>
            <person name="Cichocki N."/>
            <person name="Veneault-Fourrey C."/>
            <person name="LaButti K."/>
            <person name="Lindquist E.A."/>
            <person name="Lipzen A."/>
            <person name="Lundell T."/>
            <person name="Morin E."/>
            <person name="Murat C."/>
            <person name="Sun H."/>
            <person name="Tunlid A."/>
            <person name="Henrissat B."/>
            <person name="Grigoriev I.V."/>
            <person name="Hibbett D.S."/>
            <person name="Martin F."/>
            <person name="Nordberg H.P."/>
            <person name="Cantor M.N."/>
            <person name="Hua S.X."/>
        </authorList>
    </citation>
    <scope>NUCLEOTIDE SEQUENCE [LARGE SCALE GENOMIC DNA]</scope>
    <source>
        <strain evidence="6 7">Foug A</strain>
    </source>
</reference>
<accession>A0A0C2YSV9</accession>
<dbReference type="Proteomes" id="UP000053989">
    <property type="component" value="Unassembled WGS sequence"/>
</dbReference>
<keyword evidence="7" id="KW-1185">Reference proteome</keyword>
<comment type="subcellular location">
    <subcellularLocation>
        <location evidence="1">Nucleus</location>
    </subcellularLocation>
</comment>
<evidence type="ECO:0000313" key="6">
    <source>
        <dbReference type="EMBL" id="KIM52798.1"/>
    </source>
</evidence>
<dbReference type="PANTHER" id="PTHR46481">
    <property type="entry name" value="ZINC FINGER BED DOMAIN-CONTAINING PROTEIN 4"/>
    <property type="match status" value="1"/>
</dbReference>
<dbReference type="GO" id="GO:0005634">
    <property type="term" value="C:nucleus"/>
    <property type="evidence" value="ECO:0007669"/>
    <property type="project" value="UniProtKB-SubCell"/>
</dbReference>
<dbReference type="AlphaFoldDB" id="A0A0C2YSV9"/>
<keyword evidence="3" id="KW-0863">Zinc-finger</keyword>
<dbReference type="PANTHER" id="PTHR46481:SF10">
    <property type="entry name" value="ZINC FINGER BED DOMAIN-CONTAINING PROTEIN 39"/>
    <property type="match status" value="1"/>
</dbReference>
<keyword evidence="4" id="KW-0862">Zinc</keyword>
<sequence length="224" mass="25159">MNLHSKLEVRKNKRNSPIYAFFEKPKVIKQGGRPAHEFKCSRQGCAGRVRRYLDTKDAGSTGNLRKHARSCWGVAVVNAADSAASADEVRKVIIPNILKDGSIAVAFKLKKGATTYSHHQHTREETKGFQCLMKTGRPAYYIPSRWTVSRDVHLVFAWTRNRIATMLQKYNGKLSFTTDAWTSPNHRAFIAFSVHLEHNGVPLSMPLDVVEVARVGDARTSHCV</sequence>
<dbReference type="InterPro" id="IPR052035">
    <property type="entry name" value="ZnF_BED_domain_contain"/>
</dbReference>
<evidence type="ECO:0000256" key="2">
    <source>
        <dbReference type="ARBA" id="ARBA00022723"/>
    </source>
</evidence>
<dbReference type="EMBL" id="KN822199">
    <property type="protein sequence ID" value="KIM52798.1"/>
    <property type="molecule type" value="Genomic_DNA"/>
</dbReference>
<dbReference type="OrthoDB" id="2677917at2759"/>
<protein>
    <recommendedName>
        <fullName evidence="8">BED-type domain-containing protein</fullName>
    </recommendedName>
</protein>
<evidence type="ECO:0000256" key="3">
    <source>
        <dbReference type="ARBA" id="ARBA00022771"/>
    </source>
</evidence>
<evidence type="ECO:0000313" key="7">
    <source>
        <dbReference type="Proteomes" id="UP000053989"/>
    </source>
</evidence>
<reference evidence="7" key="2">
    <citation type="submission" date="2015-01" db="EMBL/GenBank/DDBJ databases">
        <title>Evolutionary Origins and Diversification of the Mycorrhizal Mutualists.</title>
        <authorList>
            <consortium name="DOE Joint Genome Institute"/>
            <consortium name="Mycorrhizal Genomics Consortium"/>
            <person name="Kohler A."/>
            <person name="Kuo A."/>
            <person name="Nagy L.G."/>
            <person name="Floudas D."/>
            <person name="Copeland A."/>
            <person name="Barry K.W."/>
            <person name="Cichocki N."/>
            <person name="Veneault-Fourrey C."/>
            <person name="LaButti K."/>
            <person name="Lindquist E.A."/>
            <person name="Lipzen A."/>
            <person name="Lundell T."/>
            <person name="Morin E."/>
            <person name="Murat C."/>
            <person name="Riley R."/>
            <person name="Ohm R."/>
            <person name="Sun H."/>
            <person name="Tunlid A."/>
            <person name="Henrissat B."/>
            <person name="Grigoriev I.V."/>
            <person name="Hibbett D.S."/>
            <person name="Martin F."/>
        </authorList>
    </citation>
    <scope>NUCLEOTIDE SEQUENCE [LARGE SCALE GENOMIC DNA]</scope>
    <source>
        <strain evidence="7">Foug A</strain>
    </source>
</reference>
<evidence type="ECO:0008006" key="8">
    <source>
        <dbReference type="Google" id="ProtNLM"/>
    </source>
</evidence>
<keyword evidence="2" id="KW-0479">Metal-binding</keyword>
<evidence type="ECO:0000256" key="4">
    <source>
        <dbReference type="ARBA" id="ARBA00022833"/>
    </source>
</evidence>
<dbReference type="GO" id="GO:0008270">
    <property type="term" value="F:zinc ion binding"/>
    <property type="evidence" value="ECO:0007669"/>
    <property type="project" value="UniProtKB-KW"/>
</dbReference>
<evidence type="ECO:0000256" key="1">
    <source>
        <dbReference type="ARBA" id="ARBA00004123"/>
    </source>
</evidence>
<proteinExistence type="predicted"/>
<dbReference type="InParanoid" id="A0A0C2YSV9"/>
<keyword evidence="5" id="KW-0539">Nucleus</keyword>
<gene>
    <name evidence="6" type="ORF">SCLCIDRAFT_140345</name>
</gene>
<dbReference type="HOGENOM" id="CLU_087375_1_0_1"/>
<evidence type="ECO:0000256" key="5">
    <source>
        <dbReference type="ARBA" id="ARBA00023242"/>
    </source>
</evidence>